<accession>A0A0C2W4D5</accession>
<dbReference type="PATRIC" id="fig|220754.4.peg.814"/>
<organism evidence="3 4">
    <name type="scientific">Jeotgalibacillus campisalis</name>
    <dbReference type="NCBI Taxonomy" id="220754"/>
    <lineage>
        <taxon>Bacteria</taxon>
        <taxon>Bacillati</taxon>
        <taxon>Bacillota</taxon>
        <taxon>Bacilli</taxon>
        <taxon>Bacillales</taxon>
        <taxon>Caryophanaceae</taxon>
        <taxon>Jeotgalibacillus</taxon>
    </lineage>
</organism>
<evidence type="ECO:0000256" key="1">
    <source>
        <dbReference type="ARBA" id="ARBA00009919"/>
    </source>
</evidence>
<dbReference type="GO" id="GO:0005829">
    <property type="term" value="C:cytosol"/>
    <property type="evidence" value="ECO:0007669"/>
    <property type="project" value="TreeGrafter"/>
</dbReference>
<protein>
    <submittedName>
        <fullName evidence="3">Thiamine/molybdopterin biosynthesis ThiF/MoeB-like protein</fullName>
    </submittedName>
</protein>
<keyword evidence="4" id="KW-1185">Reference proteome</keyword>
<dbReference type="FunFam" id="3.40.50.720:FF:000080">
    <property type="entry name" value="Thiazole biosynthesis adenylyltransferase ThiF"/>
    <property type="match status" value="1"/>
</dbReference>
<dbReference type="Gene3D" id="3.40.50.720">
    <property type="entry name" value="NAD(P)-binding Rossmann-like Domain"/>
    <property type="match status" value="1"/>
</dbReference>
<dbReference type="InterPro" id="IPR000594">
    <property type="entry name" value="ThiF_NAD_FAD-bd"/>
</dbReference>
<dbReference type="Pfam" id="PF00899">
    <property type="entry name" value="ThiF"/>
    <property type="match status" value="1"/>
</dbReference>
<evidence type="ECO:0000259" key="2">
    <source>
        <dbReference type="Pfam" id="PF00899"/>
    </source>
</evidence>
<dbReference type="PANTHER" id="PTHR10953">
    <property type="entry name" value="UBIQUITIN-ACTIVATING ENZYME E1"/>
    <property type="match status" value="1"/>
</dbReference>
<name>A0A0C2W4D5_9BACL</name>
<comment type="similarity">
    <text evidence="1">Belongs to the HesA/MoeB/ThiF family.</text>
</comment>
<evidence type="ECO:0000313" key="3">
    <source>
        <dbReference type="EMBL" id="KIL50913.1"/>
    </source>
</evidence>
<dbReference type="EMBL" id="JXRR01000008">
    <property type="protein sequence ID" value="KIL50913.1"/>
    <property type="molecule type" value="Genomic_DNA"/>
</dbReference>
<dbReference type="GO" id="GO:0004792">
    <property type="term" value="F:thiosulfate-cyanide sulfurtransferase activity"/>
    <property type="evidence" value="ECO:0007669"/>
    <property type="project" value="TreeGrafter"/>
</dbReference>
<dbReference type="SUPFAM" id="SSF69572">
    <property type="entry name" value="Activating enzymes of the ubiquitin-like proteins"/>
    <property type="match status" value="1"/>
</dbReference>
<dbReference type="GO" id="GO:0016779">
    <property type="term" value="F:nucleotidyltransferase activity"/>
    <property type="evidence" value="ECO:0007669"/>
    <property type="project" value="TreeGrafter"/>
</dbReference>
<dbReference type="AlphaFoldDB" id="A0A0C2W4D5"/>
<dbReference type="CDD" id="cd00757">
    <property type="entry name" value="ThiF_MoeB_HesA_family"/>
    <property type="match status" value="1"/>
</dbReference>
<feature type="domain" description="THIF-type NAD/FAD binding fold" evidence="2">
    <location>
        <begin position="5"/>
        <end position="243"/>
    </location>
</feature>
<proteinExistence type="inferred from homology"/>
<dbReference type="InterPro" id="IPR035985">
    <property type="entry name" value="Ubiquitin-activating_enz"/>
</dbReference>
<gene>
    <name evidence="3" type="ORF">KR50_07940</name>
</gene>
<dbReference type="OrthoDB" id="9804286at2"/>
<reference evidence="3 4" key="1">
    <citation type="submission" date="2015-01" db="EMBL/GenBank/DDBJ databases">
        <title>Jeotgalibacillus campisalis genome sequencing.</title>
        <authorList>
            <person name="Goh K.M."/>
            <person name="Chan K.-G."/>
            <person name="Yaakop A.S."/>
            <person name="Ee R."/>
            <person name="Gan H.M."/>
            <person name="Chan C.S."/>
        </authorList>
    </citation>
    <scope>NUCLEOTIDE SEQUENCE [LARGE SCALE GENOMIC DNA]</scope>
    <source>
        <strain evidence="3 4">SF-57</strain>
    </source>
</reference>
<evidence type="ECO:0000313" key="4">
    <source>
        <dbReference type="Proteomes" id="UP000031972"/>
    </source>
</evidence>
<sequence length="340" mass="38271">MNERYSRQELFAPIGVEGQRKIGDKHVLLIGLGALGSSAADMLVRAGIGKLTIVDRDYVDWSNLGRQLLYHEEDAANHLPKAIAAQQKLKKINSEVEVTAHIMDVTGPDLEELLQKGEIDLILDGTDQFDIRLLINDAAQKYAVPWIYGACVGSYGMSYTILPGDTPCLHCLLQKLPLQGPTCDTNGVISPIVHVVTAHQVTEALKICTGDLSALRKELVTFDLWNYRHQAFRVEKMKKDNCPSCGVNPTYPYLQQRDEFQLDVLCGRDTIQIRPLENNDRDLNTLEALLQEKEGKTIRNEYLLVHQAEHRLVFFKDGRVLVHGTKDRKKAAELYQQLVT</sequence>
<dbReference type="RefSeq" id="WP_041055145.1">
    <property type="nucleotide sequence ID" value="NZ_JXRR01000008.1"/>
</dbReference>
<dbReference type="GO" id="GO:0008146">
    <property type="term" value="F:sulfotransferase activity"/>
    <property type="evidence" value="ECO:0007669"/>
    <property type="project" value="TreeGrafter"/>
</dbReference>
<dbReference type="GO" id="GO:0008641">
    <property type="term" value="F:ubiquitin-like modifier activating enzyme activity"/>
    <property type="evidence" value="ECO:0007669"/>
    <property type="project" value="InterPro"/>
</dbReference>
<comment type="caution">
    <text evidence="3">The sequence shown here is derived from an EMBL/GenBank/DDBJ whole genome shotgun (WGS) entry which is preliminary data.</text>
</comment>
<dbReference type="PANTHER" id="PTHR10953:SF102">
    <property type="entry name" value="ADENYLYLTRANSFERASE AND SULFURTRANSFERASE MOCS3"/>
    <property type="match status" value="1"/>
</dbReference>
<dbReference type="Proteomes" id="UP000031972">
    <property type="component" value="Unassembled WGS sequence"/>
</dbReference>
<dbReference type="InterPro" id="IPR045886">
    <property type="entry name" value="ThiF/MoeB/HesA"/>
</dbReference>